<dbReference type="EC" id="3.4.19.12" evidence="2"/>
<comment type="caution">
    <text evidence="11">The sequence shown here is derived from an EMBL/GenBank/DDBJ whole genome shotgun (WGS) entry which is preliminary data.</text>
</comment>
<feature type="domain" description="DUF6606" evidence="10">
    <location>
        <begin position="21"/>
        <end position="287"/>
    </location>
</feature>
<evidence type="ECO:0000313" key="12">
    <source>
        <dbReference type="Proteomes" id="UP001337655"/>
    </source>
</evidence>
<dbReference type="Pfam" id="PF12340">
    <property type="entry name" value="DUF3638"/>
    <property type="match status" value="1"/>
</dbReference>
<evidence type="ECO:0000256" key="3">
    <source>
        <dbReference type="ARBA" id="ARBA00022670"/>
    </source>
</evidence>
<dbReference type="InterPro" id="IPR022105">
    <property type="entry name" value="DUF3645"/>
</dbReference>
<dbReference type="PANTHER" id="PTHR13367:SF34">
    <property type="match status" value="1"/>
</dbReference>
<evidence type="ECO:0000256" key="6">
    <source>
        <dbReference type="ARBA" id="ARBA00022807"/>
    </source>
</evidence>
<keyword evidence="6" id="KW-0788">Thiol protease</keyword>
<evidence type="ECO:0000256" key="1">
    <source>
        <dbReference type="ARBA" id="ARBA00000707"/>
    </source>
</evidence>
<keyword evidence="4" id="KW-0833">Ubl conjugation pathway</keyword>
<dbReference type="Proteomes" id="UP001337655">
    <property type="component" value="Unassembled WGS sequence"/>
</dbReference>
<evidence type="ECO:0000313" key="11">
    <source>
        <dbReference type="EMBL" id="KAK5165530.1"/>
    </source>
</evidence>
<evidence type="ECO:0000259" key="8">
    <source>
        <dbReference type="Pfam" id="PF12340"/>
    </source>
</evidence>
<evidence type="ECO:0000259" key="10">
    <source>
        <dbReference type="Pfam" id="PF20255"/>
    </source>
</evidence>
<evidence type="ECO:0000259" key="9">
    <source>
        <dbReference type="Pfam" id="PF12359"/>
    </source>
</evidence>
<dbReference type="GO" id="GO:0004843">
    <property type="term" value="F:cysteine-type deubiquitinase activity"/>
    <property type="evidence" value="ECO:0007669"/>
    <property type="project" value="UniProtKB-EC"/>
</dbReference>
<dbReference type="RefSeq" id="XP_064655614.1">
    <property type="nucleotide sequence ID" value="XM_064806288.1"/>
</dbReference>
<evidence type="ECO:0000256" key="5">
    <source>
        <dbReference type="ARBA" id="ARBA00022801"/>
    </source>
</evidence>
<name>A0AAV9NZN1_9PEZI</name>
<feature type="region of interest" description="Disordered" evidence="7">
    <location>
        <begin position="2843"/>
        <end position="2868"/>
    </location>
</feature>
<sequence length="3137" mass="351742">MAPGRQPPDGDGGIDAATRYIFHHVFLPPKLPQEDDFDENAEAKLLSKTIRALTAFKFSMPPQSRDDIQKALDMLENTAAGNSQGISDTTLQTLLQDVVTRGRALALHIRAQNAGVLVTADHKGRIRFDLFELSPQNHAVNTTRGRLQRTFPGASLTLPTCKVQDENFREAVAQILSSLDSQSVSGMQPTARKSGRDQVEARDTVNPAMITEIFAGFLSAHGEPAATPEIHKCTREEVLWKSARSPWRRSPRWLLIRVALQLLMGRATGSDNLYKQAMLFIEASMLQAVIAKLGGDSATLMKQDPFSRDMLHAMATKIGRRLLKLGNEVEKSVVLFVSEVTERASLNLERAWAEVRAHDARSIDLQLLQDLDFERDAEVKIPLLATFIGSIGKRTSDSTRTTFMPKSGLVNLSPDALPQLRTNDKFAIPNLLIFESWVNEHSHTWMTIHLDEANICQRLLDLMESYHDLALKYYDSNPELLSVMHLTMAELWSVLDTAALHRLPMLRSYPPGFNYDSLQNLLLTTKSQMERLADVERYLDTRRTNATFQWSRLYLDIESASSFAARYFGQDPRLQEKLQALTNAAQEARIKKVADFKRLKKTHEDLIQYHATHECEYYEEVVRNRRNTWKETRHDPGCKKCAAKTRAGQLDITIHEWPLPTDAIKIRAIVFELLMPETFAASRDADVFMSQTVLKMKTLTLSDTGNAKLLASDPHLQHVTRATKSRITLVSPQKANVQSHYNRIEISSASENQVCLPNGFNYKYYDTTTSTLVGARGNTDTVARSLMYRLPQQSKALQKYLLRPSESPDGPSHNKVIAGQSECPHHMVLEEYVRLCTVPLGHCIQWLNMLTELSSPSVDYKKEETALFFLQCMYQAGPPRQGTCHRAAHLFLADEQSGLELLDSLKVAFLRVKENWESAQALSVFAAVACRLLPLTKSDKVEHECIIFLDTLRTTAFLWVQQLRTKAQQASTGSDRAEFRTKSAGVALICALCADVEPQFLARILRQCEAASTFIQCCVVVQECSASRGSFLQLLRHRFSRLLYRSISVLHSNVKGINAAIQGSWSAYRPGYGWQATKGGSGHWIRSQTGVEGQNEPLAVHYNLLSGELLVNGLTLGQPGDEYQQHTLWRTLFGQAVIEVMPSNVPGMPCSIKTKHHGYVVHFGLQKSGSVTDLLLRASSPSTVYELLPPRFFSGKFPESFIKDFVHWYDIARDAVEFRSVSEPWGRAVWVMRHVSTSSWRLEKDGSCVVGLEAATAKQIAHVFAPLVDGPSIHCVLQRSGDQIEIELPTLQLSFFLHHGQSSLRSREFRGMSVDQDQSLDTLVGFENKLLLRHDTGPQRAVLVLEGAVAHEVSPGHVLVRAVKQGETRVHHLSVDRQLGRLVDNGSLQVKLFLAYIHALTASVLPDPLLGFSGTEQALNILKSSTVRSFEELAQANTAMLCRIAGLSPGRVYYPTHLQEMQTVSWDANLSFYCQHNGFSACVSSILDQAESATILHQDSKWRRPQLAQVDVHLMQRDAIRASTFRVCGFGAEDHSRLLDKSYRGRDIAQSSEKASYAHVMSTLAGSTQGVRHYSGPTAEHLWSLVSGLDALEGPEKAARTRTQLFDSNAASLVNHGFDIRSLLALFKAFGSTPATSITSPQLKTWLSFLAARSNPDTTILQTFALFHTVTALRNIKVPVFDTCRPAEGHEVTMQGINNIIQSHLVPLESSPEGDLEAVAKEKPSAFEARQRKLFKEKQNTAAQALANGLFAQRTSASPSMPDLQHARVDVGKYIRLDAALAASKKKFQVWYDNRQLLQYFQRIEQVANCVNAGIIGTPQWPRRKEMSVSRRRQGFMSKQILFSCPAPGLPSLVASLPSLSLDTLAKSSTSRLGPLVDRLRKLCNSGYEMRYTDELEASRNSLTDCTGDQMVLDGTFSTHTATEYLDSCRDHAGKLYECIVAHFDTAPLEAPRFMNSSILRNSRQWPRVSATFLLQQLQHGIREQLSNDWKATLVQYGRAVVEVHRAERISKAVYANKREDLLSELRHVPHTNWDPCEHPDWLLLEVEAGITIREVQVEIAKEMMAPEAQQNAVMQLNMGEGKSSVIVPMVASALADTTQLVRVLVAKAQSKQMQHTLCSKLGGLLNRRVYFMPFSRSLKLDARAVCSVEAMMRECMADGGVVLLQPESILSFKLMCLETTNARNQTVALPLLRIQGFFDTVARDIVDESDEIFSPKWELIYTMGQQSSVELSTRRWGCIQQVLELVRTLSLDISKLPQFLEYNHVVEGSFPRIRLLQQEAKDLLVARVADHVCENGLDGFPISRQDEAIRNAVKTYITKPDLDSDEIAQVEREDNQGFFQESVRGILLLLRGLLAGGIIGFVFQQKRWRVNYGLVPSDTPRTKLAVPYTSKDQPSARSEFSHPDVVIMLTSLSYYYGGLTDADLYITLSHVMDSDQAGAEYSLWLQDAPNMPHELRQLEGINLRDRQQCEEVLFPNLRYGKCVIDYFLSHFVFPKEMKEFPSKLSSSGWDIGQSKGKSTTGFSGTNDSRSLLPLDVQQLDLPAQRHTNALVLEYLLRPENAVVTMPKRSDYSVSDADFLLSTTLQQDPPIRVILDAGAQILELNNLQVASRWLELEESLEIRAVVFVDDKDEVSVLDRKGRVEPLRASPFAVQLDVCLVFLDEAHTRGIDLRLPQDYRAAVTLGPASPKDKVVQACMRMRQLGKGQSVAFCVNEDIESKIRSYSRKSSNKVLDVEDVILWAISETFEMTRKMMPLWAVQGKRFLCQRALWLAVRSKGITTMLKAQADAFVEDEAQSLNHRYRPRSRRDGILQILPDSDGTLVDIKQRCEEFEGLQLNASMLQEEQERELAPEVEQEHQVQRPRAAQPAPSLLHPDVLQFMSKGELPSKPEGYKPAFASLLRTSARVDLEACQLQYDREAFLVSQDFARTVAGSAKKDGNLDSYQRPVQWILSRRTPATNTVDTIMVVSPFEAQRFMEKTMASEQDEQTTLHVYKARTNASYAPLDSLSLLTWPRRDPPPKIEQRLIDLLNLFAGQLYFATIGDYHRVCRSVDLATGPPIGQEKHDPDGFIRRDASGKLAQRGSPVKFLQTLTSTIRRNGTGISRTHMGKVLDGRLLMASDFVGQGGQDKDRGVTVQ</sequence>
<dbReference type="InterPro" id="IPR051346">
    <property type="entry name" value="OTU_Deubiquitinase"/>
</dbReference>
<keyword evidence="12" id="KW-1185">Reference proteome</keyword>
<dbReference type="PANTHER" id="PTHR13367">
    <property type="entry name" value="UBIQUITIN THIOESTERASE"/>
    <property type="match status" value="1"/>
</dbReference>
<protein>
    <recommendedName>
        <fullName evidence="2">ubiquitinyl hydrolase 1</fullName>
        <ecNumber evidence="2">3.4.19.12</ecNumber>
    </recommendedName>
</protein>
<organism evidence="11 12">
    <name type="scientific">Saxophila tyrrhenica</name>
    <dbReference type="NCBI Taxonomy" id="1690608"/>
    <lineage>
        <taxon>Eukaryota</taxon>
        <taxon>Fungi</taxon>
        <taxon>Dikarya</taxon>
        <taxon>Ascomycota</taxon>
        <taxon>Pezizomycotina</taxon>
        <taxon>Dothideomycetes</taxon>
        <taxon>Dothideomycetidae</taxon>
        <taxon>Mycosphaerellales</taxon>
        <taxon>Extremaceae</taxon>
        <taxon>Saxophila</taxon>
    </lineage>
</organism>
<feature type="domain" description="DUF3645" evidence="9">
    <location>
        <begin position="2379"/>
        <end position="2411"/>
    </location>
</feature>
<dbReference type="GeneID" id="89930391"/>
<dbReference type="Pfam" id="PF12359">
    <property type="entry name" value="DUF3645"/>
    <property type="match status" value="1"/>
</dbReference>
<gene>
    <name evidence="11" type="ORF">LTR77_009059</name>
</gene>
<dbReference type="EMBL" id="JAVRRT010000016">
    <property type="protein sequence ID" value="KAK5165530.1"/>
    <property type="molecule type" value="Genomic_DNA"/>
</dbReference>
<proteinExistence type="predicted"/>
<keyword evidence="3" id="KW-0645">Protease</keyword>
<dbReference type="Pfam" id="PF20255">
    <property type="entry name" value="DUF6606"/>
    <property type="match status" value="1"/>
</dbReference>
<dbReference type="InterPro" id="IPR046541">
    <property type="entry name" value="DUF6606"/>
</dbReference>
<evidence type="ECO:0000256" key="4">
    <source>
        <dbReference type="ARBA" id="ARBA00022786"/>
    </source>
</evidence>
<evidence type="ECO:0000256" key="7">
    <source>
        <dbReference type="SAM" id="MobiDB-lite"/>
    </source>
</evidence>
<reference evidence="11 12" key="1">
    <citation type="submission" date="2023-08" db="EMBL/GenBank/DDBJ databases">
        <title>Black Yeasts Isolated from many extreme environments.</title>
        <authorList>
            <person name="Coleine C."/>
            <person name="Stajich J.E."/>
            <person name="Selbmann L."/>
        </authorList>
    </citation>
    <scope>NUCLEOTIDE SEQUENCE [LARGE SCALE GENOMIC DNA]</scope>
    <source>
        <strain evidence="11 12">CCFEE 5935</strain>
    </source>
</reference>
<keyword evidence="5" id="KW-0378">Hydrolase</keyword>
<feature type="domain" description="DUF3638" evidence="8">
    <location>
        <begin position="2031"/>
        <end position="2251"/>
    </location>
</feature>
<comment type="catalytic activity">
    <reaction evidence="1">
        <text>Thiol-dependent hydrolysis of ester, thioester, amide, peptide and isopeptide bonds formed by the C-terminal Gly of ubiquitin (a 76-residue protein attached to proteins as an intracellular targeting signal).</text>
        <dbReference type="EC" id="3.4.19.12"/>
    </reaction>
</comment>
<dbReference type="InterPro" id="IPR022099">
    <property type="entry name" value="DUF3638"/>
</dbReference>
<feature type="compositionally biased region" description="Basic and acidic residues" evidence="7">
    <location>
        <begin position="2848"/>
        <end position="2860"/>
    </location>
</feature>
<evidence type="ECO:0000256" key="2">
    <source>
        <dbReference type="ARBA" id="ARBA00012759"/>
    </source>
</evidence>
<accession>A0AAV9NZN1</accession>
<dbReference type="GO" id="GO:0006508">
    <property type="term" value="P:proteolysis"/>
    <property type="evidence" value="ECO:0007669"/>
    <property type="project" value="UniProtKB-KW"/>
</dbReference>